<dbReference type="Proteomes" id="UP000037977">
    <property type="component" value="Unassembled WGS sequence"/>
</dbReference>
<organism evidence="1 2">
    <name type="scientific">Lysinibacillus macroides</name>
    <dbReference type="NCBI Taxonomy" id="33935"/>
    <lineage>
        <taxon>Bacteria</taxon>
        <taxon>Bacillati</taxon>
        <taxon>Bacillota</taxon>
        <taxon>Bacilli</taxon>
        <taxon>Bacillales</taxon>
        <taxon>Bacillaceae</taxon>
        <taxon>Lysinibacillus</taxon>
    </lineage>
</organism>
<dbReference type="AlphaFoldDB" id="A0A0N0CV57"/>
<keyword evidence="2" id="KW-1185">Reference proteome</keyword>
<protein>
    <submittedName>
        <fullName evidence="1">Uncharacterized protein</fullName>
    </submittedName>
</protein>
<proteinExistence type="predicted"/>
<dbReference type="RefSeq" id="WP_053996520.1">
    <property type="nucleotide sequence ID" value="NZ_CP065643.1"/>
</dbReference>
<dbReference type="PATRIC" id="fig|33935.3.peg.2671"/>
<comment type="caution">
    <text evidence="1">The sequence shown here is derived from an EMBL/GenBank/DDBJ whole genome shotgun (WGS) entry which is preliminary data.</text>
</comment>
<evidence type="ECO:0000313" key="2">
    <source>
        <dbReference type="Proteomes" id="UP000037977"/>
    </source>
</evidence>
<evidence type="ECO:0000313" key="1">
    <source>
        <dbReference type="EMBL" id="KOY81275.1"/>
    </source>
</evidence>
<sequence>MLVADARRMQAMITFSKSCNISSPVSNDIATWWQNAVGEMKEKDIHFFYLALKGALVNNLGNSTLVSIMFYELEKRKLELDTVTCN</sequence>
<reference evidence="1 2" key="1">
    <citation type="submission" date="2015-07" db="EMBL/GenBank/DDBJ databases">
        <title>Genome sequencing project for genomic taxonomy and phylogenomics of Bacillus-like bacteria.</title>
        <authorList>
            <person name="Liu B."/>
            <person name="Wang J."/>
            <person name="Zhu Y."/>
            <person name="Liu G."/>
            <person name="Chen Q."/>
            <person name="Chen Z."/>
            <person name="Che J."/>
            <person name="Ge C."/>
            <person name="Shi H."/>
            <person name="Pan Z."/>
            <person name="Liu X."/>
        </authorList>
    </citation>
    <scope>NUCLEOTIDE SEQUENCE [LARGE SCALE GENOMIC DNA]</scope>
    <source>
        <strain evidence="1 2">DSM 54</strain>
    </source>
</reference>
<dbReference type="EMBL" id="LGCI01000010">
    <property type="protein sequence ID" value="KOY81275.1"/>
    <property type="molecule type" value="Genomic_DNA"/>
</dbReference>
<name>A0A0N0CV57_9BACI</name>
<accession>A0A0N0CV57</accession>
<gene>
    <name evidence="1" type="ORF">ADM90_19250</name>
</gene>